<name>A0A1K2I481_9LACO</name>
<sequence length="43" mass="5008">MLKLIETILVAIFTPIFLGQASVLWINHQTKRSPLLHQKENHK</sequence>
<keyword evidence="1" id="KW-0472">Membrane</keyword>
<dbReference type="AlphaFoldDB" id="A0A1K2I481"/>
<protein>
    <submittedName>
        <fullName evidence="2">Uncharacterized protein</fullName>
    </submittedName>
</protein>
<reference evidence="2" key="1">
    <citation type="submission" date="2016-11" db="EMBL/GenBank/DDBJ databases">
        <authorList>
            <person name="Jaros S."/>
            <person name="Januszkiewicz K."/>
            <person name="Wedrychowicz H."/>
        </authorList>
    </citation>
    <scope>NUCLEOTIDE SEQUENCE</scope>
    <source>
        <strain evidence="2">ACA-DC 565</strain>
    </source>
</reference>
<proteinExistence type="predicted"/>
<accession>A0A1K2I481</accession>
<feature type="transmembrane region" description="Helical" evidence="1">
    <location>
        <begin position="7"/>
        <end position="26"/>
    </location>
</feature>
<keyword evidence="1" id="KW-0812">Transmembrane</keyword>
<keyword evidence="1" id="KW-1133">Transmembrane helix</keyword>
<organism evidence="2">
    <name type="scientific">Loigolactobacillus rennini</name>
    <dbReference type="NCBI Taxonomy" id="238013"/>
    <lineage>
        <taxon>Bacteria</taxon>
        <taxon>Bacillati</taxon>
        <taxon>Bacillota</taxon>
        <taxon>Bacilli</taxon>
        <taxon>Lactobacillales</taxon>
        <taxon>Lactobacillaceae</taxon>
        <taxon>Loigolactobacillus</taxon>
    </lineage>
</organism>
<gene>
    <name evidence="2" type="ORF">LREN565_0158</name>
</gene>
<evidence type="ECO:0000256" key="1">
    <source>
        <dbReference type="SAM" id="Phobius"/>
    </source>
</evidence>
<dbReference type="EMBL" id="LT634362">
    <property type="protein sequence ID" value="SFZ87045.1"/>
    <property type="molecule type" value="Genomic_DNA"/>
</dbReference>
<evidence type="ECO:0000313" key="2">
    <source>
        <dbReference type="EMBL" id="SFZ87045.1"/>
    </source>
</evidence>